<evidence type="ECO:0000313" key="1">
    <source>
        <dbReference type="EMBL" id="MCL6684295.1"/>
    </source>
</evidence>
<dbReference type="EMBL" id="JAMGBD010000002">
    <property type="protein sequence ID" value="MCL6684295.1"/>
    <property type="molecule type" value="Genomic_DNA"/>
</dbReference>
<dbReference type="Proteomes" id="UP001165363">
    <property type="component" value="Unassembled WGS sequence"/>
</dbReference>
<dbReference type="RefSeq" id="WP_249848713.1">
    <property type="nucleotide sequence ID" value="NZ_JAMGBD010000002.1"/>
</dbReference>
<organism evidence="1 2">
    <name type="scientific">Sphingomonas alba</name>
    <dbReference type="NCBI Taxonomy" id="2908208"/>
    <lineage>
        <taxon>Bacteria</taxon>
        <taxon>Pseudomonadati</taxon>
        <taxon>Pseudomonadota</taxon>
        <taxon>Alphaproteobacteria</taxon>
        <taxon>Sphingomonadales</taxon>
        <taxon>Sphingomonadaceae</taxon>
        <taxon>Sphingomonas</taxon>
    </lineage>
</organism>
<evidence type="ECO:0000313" key="2">
    <source>
        <dbReference type="Proteomes" id="UP001165363"/>
    </source>
</evidence>
<name>A0ABT0RNX1_9SPHN</name>
<accession>A0ABT0RNX1</accession>
<keyword evidence="2" id="KW-1185">Reference proteome</keyword>
<proteinExistence type="predicted"/>
<comment type="caution">
    <text evidence="1">The sequence shown here is derived from an EMBL/GenBank/DDBJ whole genome shotgun (WGS) entry which is preliminary data.</text>
</comment>
<sequence length="90" mass="10453">MPLYVISYDEHPSRNYEECHQLMFKWQARRLLESVWLAELAGPAEAVRRILQATFRGSGSIAVLELLPNADWSIEARKEGMEWLHAHMNS</sequence>
<gene>
    <name evidence="1" type="ORF">LZ536_10335</name>
</gene>
<reference evidence="1" key="1">
    <citation type="submission" date="2022-05" db="EMBL/GenBank/DDBJ databases">
        <authorList>
            <person name="Jo J.-H."/>
            <person name="Im W.-T."/>
        </authorList>
    </citation>
    <scope>NUCLEOTIDE SEQUENCE</scope>
    <source>
        <strain evidence="1">SE158</strain>
    </source>
</reference>
<protein>
    <submittedName>
        <fullName evidence="1">Uncharacterized protein</fullName>
    </submittedName>
</protein>